<gene>
    <name evidence="19" type="ORF">ATNIH1004_011141</name>
</gene>
<evidence type="ECO:0000256" key="9">
    <source>
        <dbReference type="ARBA" id="ARBA00022729"/>
    </source>
</evidence>
<feature type="compositionally biased region" description="Low complexity" evidence="16">
    <location>
        <begin position="477"/>
        <end position="497"/>
    </location>
</feature>
<feature type="signal peptide" evidence="17">
    <location>
        <begin position="1"/>
        <end position="17"/>
    </location>
</feature>
<feature type="compositionally biased region" description="Low complexity" evidence="16">
    <location>
        <begin position="447"/>
        <end position="468"/>
    </location>
</feature>
<evidence type="ECO:0000313" key="19">
    <source>
        <dbReference type="EMBL" id="KAA8642200.1"/>
    </source>
</evidence>
<evidence type="ECO:0000256" key="13">
    <source>
        <dbReference type="ARBA" id="ARBA00023180"/>
    </source>
</evidence>
<keyword evidence="12 15" id="KW-1015">Disulfide bond</keyword>
<feature type="region of interest" description="Disordered" evidence="16">
    <location>
        <begin position="153"/>
        <end position="244"/>
    </location>
</feature>
<evidence type="ECO:0000256" key="3">
    <source>
        <dbReference type="ARBA" id="ARBA00010031"/>
    </source>
</evidence>
<dbReference type="OrthoDB" id="1193027at2759"/>
<dbReference type="GeneID" id="54333842"/>
<comment type="similarity">
    <text evidence="3">Belongs to the RBT5 family.</text>
</comment>
<feature type="chain" id="PRO_5024372426" description="CFEM domain-containing protein" evidence="17">
    <location>
        <begin position="18"/>
        <end position="538"/>
    </location>
</feature>
<evidence type="ECO:0000256" key="17">
    <source>
        <dbReference type="SAM" id="SignalP"/>
    </source>
</evidence>
<dbReference type="GO" id="GO:0046872">
    <property type="term" value="F:metal ion binding"/>
    <property type="evidence" value="ECO:0007669"/>
    <property type="project" value="UniProtKB-UniRule"/>
</dbReference>
<evidence type="ECO:0000256" key="5">
    <source>
        <dbReference type="ARBA" id="ARBA00022525"/>
    </source>
</evidence>
<comment type="caution">
    <text evidence="15">Lacks conserved residue(s) required for the propagation of feature annotation.</text>
</comment>
<feature type="compositionally biased region" description="Polar residues" evidence="16">
    <location>
        <begin position="224"/>
        <end position="238"/>
    </location>
</feature>
<keyword evidence="9 17" id="KW-0732">Signal</keyword>
<keyword evidence="11" id="KW-0472">Membrane</keyword>
<reference evidence="19 20" key="1">
    <citation type="submission" date="2019-08" db="EMBL/GenBank/DDBJ databases">
        <title>The genome sequence of a newly discovered highly antifungal drug resistant Aspergillus species, Aspergillus tanneri NIH 1004.</title>
        <authorList>
            <person name="Mounaud S."/>
            <person name="Singh I."/>
            <person name="Joardar V."/>
            <person name="Pakala S."/>
            <person name="Pakala S."/>
            <person name="Venepally P."/>
            <person name="Chung J.K."/>
            <person name="Losada L."/>
            <person name="Nierman W.C."/>
        </authorList>
    </citation>
    <scope>NUCLEOTIDE SEQUENCE [LARGE SCALE GENOMIC DNA]</scope>
    <source>
        <strain evidence="19 20">NIH1004</strain>
    </source>
</reference>
<proteinExistence type="inferred from homology"/>
<feature type="compositionally biased region" description="Polar residues" evidence="16">
    <location>
        <begin position="194"/>
        <end position="216"/>
    </location>
</feature>
<dbReference type="GO" id="GO:0005576">
    <property type="term" value="C:extracellular region"/>
    <property type="evidence" value="ECO:0007669"/>
    <property type="project" value="UniProtKB-SubCell"/>
</dbReference>
<dbReference type="PROSITE" id="PS52012">
    <property type="entry name" value="CFEM"/>
    <property type="match status" value="1"/>
</dbReference>
<evidence type="ECO:0000259" key="18">
    <source>
        <dbReference type="PROSITE" id="PS52012"/>
    </source>
</evidence>
<evidence type="ECO:0000256" key="15">
    <source>
        <dbReference type="PROSITE-ProRule" id="PRU01356"/>
    </source>
</evidence>
<evidence type="ECO:0000313" key="20">
    <source>
        <dbReference type="Proteomes" id="UP000324241"/>
    </source>
</evidence>
<dbReference type="SMART" id="SM00747">
    <property type="entry name" value="CFEM"/>
    <property type="match status" value="2"/>
</dbReference>
<dbReference type="Proteomes" id="UP000324241">
    <property type="component" value="Unassembled WGS sequence"/>
</dbReference>
<dbReference type="RefSeq" id="XP_033421562.1">
    <property type="nucleotide sequence ID" value="XM_033575707.1"/>
</dbReference>
<feature type="domain" description="CFEM" evidence="18">
    <location>
        <begin position="58"/>
        <end position="188"/>
    </location>
</feature>
<keyword evidence="8 15" id="KW-0479">Metal-binding</keyword>
<evidence type="ECO:0000256" key="6">
    <source>
        <dbReference type="ARBA" id="ARBA00022617"/>
    </source>
</evidence>
<evidence type="ECO:0000256" key="2">
    <source>
        <dbReference type="ARBA" id="ARBA00004613"/>
    </source>
</evidence>
<evidence type="ECO:0000256" key="1">
    <source>
        <dbReference type="ARBA" id="ARBA00004609"/>
    </source>
</evidence>
<comment type="caution">
    <text evidence="19">The sequence shown here is derived from an EMBL/GenBank/DDBJ whole genome shotgun (WGS) entry which is preliminary data.</text>
</comment>
<keyword evidence="5" id="KW-0964">Secreted</keyword>
<organism evidence="19 20">
    <name type="scientific">Aspergillus tanneri</name>
    <dbReference type="NCBI Taxonomy" id="1220188"/>
    <lineage>
        <taxon>Eukaryota</taxon>
        <taxon>Fungi</taxon>
        <taxon>Dikarya</taxon>
        <taxon>Ascomycota</taxon>
        <taxon>Pezizomycotina</taxon>
        <taxon>Eurotiomycetes</taxon>
        <taxon>Eurotiomycetidae</taxon>
        <taxon>Eurotiales</taxon>
        <taxon>Aspergillaceae</taxon>
        <taxon>Aspergillus</taxon>
        <taxon>Aspergillus subgen. Circumdati</taxon>
    </lineage>
</organism>
<evidence type="ECO:0000256" key="4">
    <source>
        <dbReference type="ARBA" id="ARBA00022475"/>
    </source>
</evidence>
<evidence type="ECO:0000256" key="12">
    <source>
        <dbReference type="ARBA" id="ARBA00023157"/>
    </source>
</evidence>
<dbReference type="GO" id="GO:0098552">
    <property type="term" value="C:side of membrane"/>
    <property type="evidence" value="ECO:0007669"/>
    <property type="project" value="UniProtKB-KW"/>
</dbReference>
<feature type="disulfide bond" evidence="15">
    <location>
        <begin position="107"/>
        <end position="114"/>
    </location>
</feature>
<evidence type="ECO:0000256" key="8">
    <source>
        <dbReference type="ARBA" id="ARBA00022723"/>
    </source>
</evidence>
<sequence length="538" mass="55509">MRVTPILLAAWVTQVLAQKHNTVDKCHTACFRNVIDSPPSDLGCAAGDMKCFCKEGSNFQNAVRDCAQAACAEQAAGIVINTAGRVCTNCQAVCLDNIINNPPPIGCTGGDQACLCKNANFLHAVRDCAAAACTHEAVPKIVKKAEDMCAALGTESKQEPQEDEDEECEAPELSTTAASTPSGSSTASGFSRTLTPSMTQSKPVASTPITLSTTTKPPIASHTVVASSRPVTGGSTKPSPAPLAQPSTIRAVVNSAGSLYNVTSVTSKVTPSGEMTPAGQKAIEDAMKTISETQSANEAVIEGMTAAAEGQTAANLPKEVVDQIVIFVLAPNCPVSNKVKIEIIYWLCFGATSEKRSRILASVDTHIFTEINIILQQGSMLPVTLRTALHAFVSKNDQAIQSHTVAASLSVFVTEVAPKLVSEQTITAIVGWLTCANAKPEEIPGSFGSLIGSGIPGSSGRPEGSGSSTYPRGSTNSEHSQGSEGSESSGSQQEPQGFNGNGNVDGSATPSATATVTVMATVTATETACTSTCVCPPN</sequence>
<evidence type="ECO:0000256" key="14">
    <source>
        <dbReference type="ARBA" id="ARBA00023288"/>
    </source>
</evidence>
<protein>
    <recommendedName>
        <fullName evidence="18">CFEM domain-containing protein</fullName>
    </recommendedName>
</protein>
<comment type="subcellular location">
    <subcellularLocation>
        <location evidence="1">Cell membrane</location>
        <topology evidence="1">Lipid-anchor</topology>
        <topology evidence="1">GPI-anchor</topology>
    </subcellularLocation>
    <subcellularLocation>
        <location evidence="2">Secreted</location>
    </subcellularLocation>
</comment>
<dbReference type="Pfam" id="PF05730">
    <property type="entry name" value="CFEM"/>
    <property type="match status" value="2"/>
</dbReference>
<dbReference type="InterPro" id="IPR051735">
    <property type="entry name" value="CFEM_domain"/>
</dbReference>
<keyword evidence="13" id="KW-0325">Glycoprotein</keyword>
<evidence type="ECO:0000256" key="10">
    <source>
        <dbReference type="ARBA" id="ARBA00023004"/>
    </source>
</evidence>
<dbReference type="InterPro" id="IPR008427">
    <property type="entry name" value="Extracellular_membr_CFEM_dom"/>
</dbReference>
<keyword evidence="6 15" id="KW-0349">Heme</keyword>
<evidence type="ECO:0000256" key="11">
    <source>
        <dbReference type="ARBA" id="ARBA00023136"/>
    </source>
</evidence>
<feature type="disulfide bond" evidence="15">
    <location>
        <begin position="116"/>
        <end position="149"/>
    </location>
</feature>
<evidence type="ECO:0000256" key="7">
    <source>
        <dbReference type="ARBA" id="ARBA00022622"/>
    </source>
</evidence>
<feature type="compositionally biased region" description="Acidic residues" evidence="16">
    <location>
        <begin position="161"/>
        <end position="170"/>
    </location>
</feature>
<keyword evidence="4" id="KW-1003">Cell membrane</keyword>
<name>A0A5M9M9N1_9EURO</name>
<evidence type="ECO:0000256" key="16">
    <source>
        <dbReference type="SAM" id="MobiDB-lite"/>
    </source>
</evidence>
<feature type="binding site" description="axial binding residue" evidence="15">
    <location>
        <position position="111"/>
    </location>
    <ligand>
        <name>heme</name>
        <dbReference type="ChEBI" id="CHEBI:30413"/>
    </ligand>
    <ligandPart>
        <name>Fe</name>
        <dbReference type="ChEBI" id="CHEBI:18248"/>
    </ligandPart>
</feature>
<dbReference type="VEuPathDB" id="FungiDB:EYZ11_009214"/>
<keyword evidence="10 15" id="KW-0408">Iron</keyword>
<feature type="region of interest" description="Disordered" evidence="16">
    <location>
        <begin position="447"/>
        <end position="511"/>
    </location>
</feature>
<dbReference type="PANTHER" id="PTHR37928:SF1">
    <property type="entry name" value="CFEM DOMAIN PROTEIN (AFU_ORTHOLOGUE AFUA_6G14090)"/>
    <property type="match status" value="1"/>
</dbReference>
<dbReference type="AlphaFoldDB" id="A0A5M9M9N1"/>
<accession>A0A5M9M9N1</accession>
<keyword evidence="7" id="KW-0336">GPI-anchor</keyword>
<dbReference type="PANTHER" id="PTHR37928">
    <property type="entry name" value="CFEM DOMAIN PROTEIN (AFU_ORTHOLOGUE AFUA_6G14090)"/>
    <property type="match status" value="1"/>
</dbReference>
<keyword evidence="14" id="KW-0449">Lipoprotein</keyword>
<dbReference type="EMBL" id="QUQM01000008">
    <property type="protein sequence ID" value="KAA8642200.1"/>
    <property type="molecule type" value="Genomic_DNA"/>
</dbReference>
<dbReference type="GO" id="GO:0005886">
    <property type="term" value="C:plasma membrane"/>
    <property type="evidence" value="ECO:0007669"/>
    <property type="project" value="UniProtKB-SubCell"/>
</dbReference>
<feature type="compositionally biased region" description="Low complexity" evidence="16">
    <location>
        <begin position="171"/>
        <end position="193"/>
    </location>
</feature>